<sequence length="339" mass="36066">MMKQKQLPGGDRLERSRSAAVLYFAGRRRVLSSSPLNGGMRDDLRCVFNYDELRGDSGRCELRAPTYREHLAVVAGELGLDPDRATGLSTSAHIRNLAVRSESIGGCTVTALVTGGVDVNGGRVGDPAAWTEREGVPEPFSPGTVNILLHLSADLSPGGMATALMLCTEAKAAVLQELLCESCYSSSLATGTGTDGVVVIANPESELHLFHAGQHYKLGEVIGRTVHSALREALFLQTGLCPEQQHSALRRLKRYGISDVAPQLDQNPAVVAAASLCAHLLDQLEWGMLTPAGAAQAANVVLNSLEPLCGRKSVTIAPQEDTRAVFDDIIREISSMIAS</sequence>
<evidence type="ECO:0000313" key="2">
    <source>
        <dbReference type="Proteomes" id="UP000003340"/>
    </source>
</evidence>
<name>C0EEJ5_9FIRM</name>
<dbReference type="PANTHER" id="PTHR35336">
    <property type="entry name" value="ADENOSYLCOBINAMIDE AMIDOHYDROLASE"/>
    <property type="match status" value="1"/>
</dbReference>
<accession>C0EEJ5</accession>
<dbReference type="Proteomes" id="UP000003340">
    <property type="component" value="Unassembled WGS sequence"/>
</dbReference>
<evidence type="ECO:0000313" key="1">
    <source>
        <dbReference type="EMBL" id="EEG30093.1"/>
    </source>
</evidence>
<dbReference type="EMBL" id="ACEC01000074">
    <property type="protein sequence ID" value="EEG30093.1"/>
    <property type="molecule type" value="Genomic_DNA"/>
</dbReference>
<dbReference type="GO" id="GO:0016787">
    <property type="term" value="F:hydrolase activity"/>
    <property type="evidence" value="ECO:0007669"/>
    <property type="project" value="UniProtKB-KW"/>
</dbReference>
<comment type="caution">
    <text evidence="1">The sequence shown here is derived from an EMBL/GenBank/DDBJ whole genome shotgun (WGS) entry which is preliminary data.</text>
</comment>
<dbReference type="eggNOG" id="COG1865">
    <property type="taxonomic scope" value="Bacteria"/>
</dbReference>
<dbReference type="InterPro" id="IPR052209">
    <property type="entry name" value="CbiZ"/>
</dbReference>
<dbReference type="InterPro" id="IPR002808">
    <property type="entry name" value="AdoCbi_amidolase"/>
</dbReference>
<dbReference type="Pfam" id="PF01955">
    <property type="entry name" value="CbiZ"/>
    <property type="match status" value="1"/>
</dbReference>
<dbReference type="STRING" id="537013.CLOSTMETH_02286"/>
<dbReference type="PANTHER" id="PTHR35336:SF5">
    <property type="entry name" value="ADENOSYLCOBINAMIDE AMIDOHYDROLASE"/>
    <property type="match status" value="1"/>
</dbReference>
<keyword evidence="2" id="KW-1185">Reference proteome</keyword>
<dbReference type="AlphaFoldDB" id="C0EEJ5"/>
<reference evidence="1 2" key="2">
    <citation type="submission" date="2009-02" db="EMBL/GenBank/DDBJ databases">
        <title>Draft genome sequence of Clostridium methylpentosum (DSM 5476).</title>
        <authorList>
            <person name="Sudarsanam P."/>
            <person name="Ley R."/>
            <person name="Guruge J."/>
            <person name="Turnbaugh P.J."/>
            <person name="Mahowald M."/>
            <person name="Liep D."/>
            <person name="Gordon J."/>
        </authorList>
    </citation>
    <scope>NUCLEOTIDE SEQUENCE [LARGE SCALE GENOMIC DNA]</scope>
    <source>
        <strain evidence="1 2">DSM 5476</strain>
    </source>
</reference>
<proteinExistence type="predicted"/>
<keyword evidence="1" id="KW-0378">Hydrolase</keyword>
<reference evidence="1 2" key="1">
    <citation type="submission" date="2009-01" db="EMBL/GenBank/DDBJ databases">
        <authorList>
            <person name="Fulton L."/>
            <person name="Clifton S."/>
            <person name="Fulton B."/>
            <person name="Xu J."/>
            <person name="Minx P."/>
            <person name="Pepin K.H."/>
            <person name="Johnson M."/>
            <person name="Bhonagiri V."/>
            <person name="Nash W.E."/>
            <person name="Mardis E.R."/>
            <person name="Wilson R.K."/>
        </authorList>
    </citation>
    <scope>NUCLEOTIDE SEQUENCE [LARGE SCALE GENOMIC DNA]</scope>
    <source>
        <strain evidence="1 2">DSM 5476</strain>
    </source>
</reference>
<organism evidence="1 2">
    <name type="scientific">[Clostridium] methylpentosum DSM 5476</name>
    <dbReference type="NCBI Taxonomy" id="537013"/>
    <lineage>
        <taxon>Bacteria</taxon>
        <taxon>Bacillati</taxon>
        <taxon>Bacillota</taxon>
        <taxon>Clostridia</taxon>
        <taxon>Eubacteriales</taxon>
        <taxon>Oscillospiraceae</taxon>
        <taxon>Oscillospiraceae incertae sedis</taxon>
    </lineage>
</organism>
<protein>
    <submittedName>
        <fullName evidence="1">Adenosylcobinamide amidohydrolase</fullName>
    </submittedName>
</protein>
<dbReference type="HOGENOM" id="CLU_056334_0_0_9"/>
<gene>
    <name evidence="1" type="ORF">CLOSTMETH_02286</name>
</gene>